<keyword evidence="2" id="KW-1185">Reference proteome</keyword>
<accession>A0A5B7J3Y2</accession>
<dbReference type="Proteomes" id="UP000324222">
    <property type="component" value="Unassembled WGS sequence"/>
</dbReference>
<sequence>MWSFGPAETPPSDWHVFKDMAKVRFSCQMPSFVLKVSGTCSSFSSFSALFL</sequence>
<dbReference type="AlphaFoldDB" id="A0A5B7J3Y2"/>
<dbReference type="EMBL" id="VSRR010091655">
    <property type="protein sequence ID" value="MPC92551.1"/>
    <property type="molecule type" value="Genomic_DNA"/>
</dbReference>
<gene>
    <name evidence="1" type="ORF">E2C01_087646</name>
</gene>
<reference evidence="1 2" key="1">
    <citation type="submission" date="2019-05" db="EMBL/GenBank/DDBJ databases">
        <title>Another draft genome of Portunus trituberculatus and its Hox gene families provides insights of decapod evolution.</title>
        <authorList>
            <person name="Jeong J.-H."/>
            <person name="Song I."/>
            <person name="Kim S."/>
            <person name="Choi T."/>
            <person name="Kim D."/>
            <person name="Ryu S."/>
            <person name="Kim W."/>
        </authorList>
    </citation>
    <scope>NUCLEOTIDE SEQUENCE [LARGE SCALE GENOMIC DNA]</scope>
    <source>
        <tissue evidence="1">Muscle</tissue>
    </source>
</reference>
<organism evidence="1 2">
    <name type="scientific">Portunus trituberculatus</name>
    <name type="common">Swimming crab</name>
    <name type="synonym">Neptunus trituberculatus</name>
    <dbReference type="NCBI Taxonomy" id="210409"/>
    <lineage>
        <taxon>Eukaryota</taxon>
        <taxon>Metazoa</taxon>
        <taxon>Ecdysozoa</taxon>
        <taxon>Arthropoda</taxon>
        <taxon>Crustacea</taxon>
        <taxon>Multicrustacea</taxon>
        <taxon>Malacostraca</taxon>
        <taxon>Eumalacostraca</taxon>
        <taxon>Eucarida</taxon>
        <taxon>Decapoda</taxon>
        <taxon>Pleocyemata</taxon>
        <taxon>Brachyura</taxon>
        <taxon>Eubrachyura</taxon>
        <taxon>Portunoidea</taxon>
        <taxon>Portunidae</taxon>
        <taxon>Portuninae</taxon>
        <taxon>Portunus</taxon>
    </lineage>
</organism>
<evidence type="ECO:0000313" key="1">
    <source>
        <dbReference type="EMBL" id="MPC92551.1"/>
    </source>
</evidence>
<evidence type="ECO:0000313" key="2">
    <source>
        <dbReference type="Proteomes" id="UP000324222"/>
    </source>
</evidence>
<protein>
    <submittedName>
        <fullName evidence="1">Uncharacterized protein</fullName>
    </submittedName>
</protein>
<name>A0A5B7J3Y2_PORTR</name>
<proteinExistence type="predicted"/>
<comment type="caution">
    <text evidence="1">The sequence shown here is derived from an EMBL/GenBank/DDBJ whole genome shotgun (WGS) entry which is preliminary data.</text>
</comment>